<evidence type="ECO:0000313" key="2">
    <source>
        <dbReference type="Proteomes" id="UP000198848"/>
    </source>
</evidence>
<proteinExistence type="predicted"/>
<organism evidence="1 2">
    <name type="scientific">Natronobacterium texcoconense</name>
    <dbReference type="NCBI Taxonomy" id="1095778"/>
    <lineage>
        <taxon>Archaea</taxon>
        <taxon>Methanobacteriati</taxon>
        <taxon>Methanobacteriota</taxon>
        <taxon>Stenosarchaea group</taxon>
        <taxon>Halobacteria</taxon>
        <taxon>Halobacteriales</taxon>
        <taxon>Natrialbaceae</taxon>
        <taxon>Natronobacterium</taxon>
    </lineage>
</organism>
<dbReference type="Proteomes" id="UP000198848">
    <property type="component" value="Unassembled WGS sequence"/>
</dbReference>
<reference evidence="2" key="1">
    <citation type="submission" date="2016-10" db="EMBL/GenBank/DDBJ databases">
        <authorList>
            <person name="Varghese N."/>
            <person name="Submissions S."/>
        </authorList>
    </citation>
    <scope>NUCLEOTIDE SEQUENCE [LARGE SCALE GENOMIC DNA]</scope>
    <source>
        <strain evidence="2">DSM 24767</strain>
    </source>
</reference>
<evidence type="ECO:0000313" key="1">
    <source>
        <dbReference type="EMBL" id="SDR43749.1"/>
    </source>
</evidence>
<name>A0A1H1J1E6_NATTX</name>
<sequence length="188" mass="21050">MNRRQFLASATIVCLSGCQSILASGEISPSREPETVPSPLNCDDNEFDRLSNRGPGEVGDAGPFSLRINDTSFRYGDTAKITLRNTSLTSEYTATRDHYNILVYTDAGWEEVRGITEGYMDYTDVERSHRPGNVYEWTLELTDNGLVDDNAELEVCPALQPGRYRFVYFGVTDSIAVEFDLHRDEDSG</sequence>
<gene>
    <name evidence="1" type="ORF">SAMN04489842_4002</name>
</gene>
<dbReference type="EMBL" id="FNLC01000007">
    <property type="protein sequence ID" value="SDR43749.1"/>
    <property type="molecule type" value="Genomic_DNA"/>
</dbReference>
<protein>
    <submittedName>
        <fullName evidence="1">Uncharacterized protein</fullName>
    </submittedName>
</protein>
<keyword evidence="2" id="KW-1185">Reference proteome</keyword>
<accession>A0A1H1J1E6</accession>
<dbReference type="AlphaFoldDB" id="A0A1H1J1E6"/>